<reference evidence="2" key="1">
    <citation type="submission" date="2022-03" db="EMBL/GenBank/DDBJ databases">
        <authorList>
            <person name="Martin C."/>
        </authorList>
    </citation>
    <scope>NUCLEOTIDE SEQUENCE</scope>
</reference>
<protein>
    <submittedName>
        <fullName evidence="2">Uncharacterized protein</fullName>
    </submittedName>
</protein>
<dbReference type="EMBL" id="CAIIXF020000008">
    <property type="protein sequence ID" value="CAH1791577.1"/>
    <property type="molecule type" value="Genomic_DNA"/>
</dbReference>
<feature type="region of interest" description="Disordered" evidence="1">
    <location>
        <begin position="1"/>
        <end position="65"/>
    </location>
</feature>
<dbReference type="Proteomes" id="UP000749559">
    <property type="component" value="Unassembled WGS sequence"/>
</dbReference>
<gene>
    <name evidence="2" type="ORF">OFUS_LOCUS16647</name>
</gene>
<proteinExistence type="predicted"/>
<sequence>MASNPYTGSQSDVGGKYKDRFKKVDRRNVPDTIPEDASIGSVPNGGRGTQTLPPTQRGHTRLSSRGVAPSLASVRTFRTPSNLSKIPSTLTLQDSHYTWDTASAIVARETFQAPNDPEIRKRLQVLIDYLEECMLPATFRELIKSLMSMRELPYNPYPLLITRVKQAMEVLSLQEKNEDQILQLLDHPIEHAGDIVHPEGVPEIWGLDSIVSAVDPYSLLRYVPVVTNCQPRPETLKAPEPYSVEVLVALVGEAVFGGSLYPDPGVITVRMEYIITGPKVKQGVELFIDNVVSDVHSGQHIPLACITSNDTFLSPFSEEFITSIKETIVQSKFIKILCLLQDAEHPDWLIPGEKQYTLHFIQVTETKKDNEELHTFAEFPLGTLHEGVFFVQRQAESYLRLYTNSRDRPHLKGDEVKTTKWWHRPNRNKKLAERPSLVETDGFKLQPTQDITGPYAWQITLPLKSHWQDKLASLDIEVDLIDAAHMLLLQILMEKDGHEAELFQELAILVQTQAFKLHSLAKHANFIHMLTLTSFEVGNTALIYNLFTEFQLSVHKTFQSTLQMQICQLEVTGKAVKGILGTISEASFSPSFYQETAATLKNVEWHLRTIQMLLVDSRLELSPYIESFVANLKGVFPDTFKRGRVNLRDPGFNFQQCQHGAEIAHINNHSKQYINVKLNRKSETWPKVIATEAVLGKYIADTHVDDVWSNFLMELLTGNCLPRNPYPLILSRLYEASMKMEMHREKDEKLVSRLLHRNAQLQDSDNFIYFIPGGSAHGHQSALALLDTAFFFIIQSIANSLTNTSFVQRKGPFKIGLCQAVTGSSLYYGTVDPYINMVLLDEHAYIKGPRGCTVEAVEIYARIVLDHVLDLLSLSSYPIIGVFLGPIQWTADQIRQEKTGFCSDFTRSCLAKEGIHLKLYVTMDWRYVPVKKCFLLHYLDNDGREDLFPSNSIGLYQNVFATREKAAFHFQQSGPGGDPYKVSNIRAVSLELDENIRSAVDQQDWIRVHRHLLVKSLITQTEGHIPGAWRMMNSIAGQLEYLVTLSRTLLELTKYALQYADSGSTVINQDSMGSIDARILTQLSQVYCYKVVEVLDKNCCPSSHAMNEFIDSKLQKVFALRMTVADLEAVIGVLGMLQNIVAYDVHQGCPQAVSAIFSVMHEAP</sequence>
<feature type="compositionally biased region" description="Polar residues" evidence="1">
    <location>
        <begin position="1"/>
        <end position="12"/>
    </location>
</feature>
<dbReference type="AlphaFoldDB" id="A0A8S4PE49"/>
<accession>A0A8S4PE49</accession>
<evidence type="ECO:0000313" key="2">
    <source>
        <dbReference type="EMBL" id="CAH1791577.1"/>
    </source>
</evidence>
<evidence type="ECO:0000256" key="1">
    <source>
        <dbReference type="SAM" id="MobiDB-lite"/>
    </source>
</evidence>
<name>A0A8S4PE49_OWEFU</name>
<keyword evidence="3" id="KW-1185">Reference proteome</keyword>
<dbReference type="OrthoDB" id="542946at2759"/>
<organism evidence="2 3">
    <name type="scientific">Owenia fusiformis</name>
    <name type="common">Polychaete worm</name>
    <dbReference type="NCBI Taxonomy" id="6347"/>
    <lineage>
        <taxon>Eukaryota</taxon>
        <taxon>Metazoa</taxon>
        <taxon>Spiralia</taxon>
        <taxon>Lophotrochozoa</taxon>
        <taxon>Annelida</taxon>
        <taxon>Polychaeta</taxon>
        <taxon>Sedentaria</taxon>
        <taxon>Canalipalpata</taxon>
        <taxon>Sabellida</taxon>
        <taxon>Oweniida</taxon>
        <taxon>Oweniidae</taxon>
        <taxon>Owenia</taxon>
    </lineage>
</organism>
<evidence type="ECO:0000313" key="3">
    <source>
        <dbReference type="Proteomes" id="UP000749559"/>
    </source>
</evidence>
<comment type="caution">
    <text evidence="2">The sequence shown here is derived from an EMBL/GenBank/DDBJ whole genome shotgun (WGS) entry which is preliminary data.</text>
</comment>